<dbReference type="OrthoDB" id="10413472at2759"/>
<proteinExistence type="predicted"/>
<sequence length="963" mass="109024">MLHPQCGRPRQNNSIINLTQIRASSSDTTIQASSSTILTTTSLEASETDPAYLGYYFVTSEIGTVPCRETQETVEGLLYSRWKILRAREELKKNDEVIPASLRKSLDSTMKSLTSLCVSVYDSEQIWTYKTLGKNLKSGGLTSPTHRTTLLKLASREMGSEYDQYNVEYTVEGTPPVDLSGRKDYNLSSDWTNVQEALDKIKSQSSSKSKASLQPTLDFYLAYRSKFLGGNLAAYLSHLSLFPPPLRSTLKSSAPYKILLQDLRYTINKHGFTWLNTWHVGIISQSLGRLGGPSCQFFLEAVESMGREYVFNSDVEDVAKVAWAMSRMDRPVGEGRFFTAVDEDCGRILNEGKAYQLADICVGFGKRTGGNWAKERKERREKLGFEETVEKEGVKEGKEGLNDPNRNHKGDFLRSLVARNLGKCLEQENTRSSATIPKILWSVSRQSGIQVKRNALDEIFPDSGPSPYIEMMYSNRDHWSFAQNASLLMEALGDSNKSLQSKQRRILRQLLLGPEGGEDPERSSIIFEKLSDGRMHFNGNPLRVRSIMLSLERAGLEHLIRHKYKRKAIRYSWNKMARGKSAPTRADKEFNKRQGQLIEEIKNNRGLNRTEKIDLLHSIYEESGNQEYMNADNVAKIVTAAAKVATVRQPQEIGPPNPTAYKNDKRFELLLYDLKLQIKHSTIDAFHPHNLVNMLKMFADFAKAKAAVSNSDFLTNAINSKRKKIVDRACKKQNAAESWLFFSLISAHMVACSDMWVSTLDMNIEVASRSSKICEVWANHHRQAKAQRNQDKTRRIRGQFSDYSLAQIRACEHIGLIVNHISNNVTHMKNKKAPSEKVASPDDLSQYFSDAENFLVELDKNAEAIFYNSVLLLPSKGYKDGVKSSNIINRDTLENLLTAYVQLRVPCPNLIALAKKAVEEVDGGAEWKFMNIKKNDYYGKIKKRWIANIEEIERMQGGDVKKE</sequence>
<evidence type="ECO:0000313" key="2">
    <source>
        <dbReference type="Proteomes" id="UP001165085"/>
    </source>
</evidence>
<accession>A0A9W7EFL5</accession>
<dbReference type="EMBL" id="BRXY01000204">
    <property type="protein sequence ID" value="GMH77058.1"/>
    <property type="molecule type" value="Genomic_DNA"/>
</dbReference>
<keyword evidence="2" id="KW-1185">Reference proteome</keyword>
<dbReference type="Proteomes" id="UP001165085">
    <property type="component" value="Unassembled WGS sequence"/>
</dbReference>
<reference evidence="2" key="1">
    <citation type="journal article" date="2023" name="Commun. Biol.">
        <title>Genome analysis of Parmales, the sister group of diatoms, reveals the evolutionary specialization of diatoms from phago-mixotrophs to photoautotrophs.</title>
        <authorList>
            <person name="Ban H."/>
            <person name="Sato S."/>
            <person name="Yoshikawa S."/>
            <person name="Yamada K."/>
            <person name="Nakamura Y."/>
            <person name="Ichinomiya M."/>
            <person name="Sato N."/>
            <person name="Blanc-Mathieu R."/>
            <person name="Endo H."/>
            <person name="Kuwata A."/>
            <person name="Ogata H."/>
        </authorList>
    </citation>
    <scope>NUCLEOTIDE SEQUENCE [LARGE SCALE GENOMIC DNA]</scope>
    <source>
        <strain evidence="2">NIES 3701</strain>
    </source>
</reference>
<comment type="caution">
    <text evidence="1">The sequence shown here is derived from an EMBL/GenBank/DDBJ whole genome shotgun (WGS) entry which is preliminary data.</text>
</comment>
<gene>
    <name evidence="1" type="ORF">TrST_g4082</name>
</gene>
<name>A0A9W7EFL5_9STRA</name>
<organism evidence="1 2">
    <name type="scientific">Triparma strigata</name>
    <dbReference type="NCBI Taxonomy" id="1606541"/>
    <lineage>
        <taxon>Eukaryota</taxon>
        <taxon>Sar</taxon>
        <taxon>Stramenopiles</taxon>
        <taxon>Ochrophyta</taxon>
        <taxon>Bolidophyceae</taxon>
        <taxon>Parmales</taxon>
        <taxon>Triparmaceae</taxon>
        <taxon>Triparma</taxon>
    </lineage>
</organism>
<evidence type="ECO:0000313" key="1">
    <source>
        <dbReference type="EMBL" id="GMH77058.1"/>
    </source>
</evidence>
<protein>
    <submittedName>
        <fullName evidence="1">Uncharacterized protein</fullName>
    </submittedName>
</protein>
<dbReference type="AlphaFoldDB" id="A0A9W7EFL5"/>